<dbReference type="AlphaFoldDB" id="A0AAV1UAU7"/>
<name>A0AAV1UAU7_9STRA</name>
<evidence type="ECO:0000259" key="13">
    <source>
        <dbReference type="PROSITE" id="PS51294"/>
    </source>
</evidence>
<dbReference type="PROSITE" id="PS00636">
    <property type="entry name" value="DNAJ_1"/>
    <property type="match status" value="1"/>
</dbReference>
<evidence type="ECO:0000256" key="6">
    <source>
        <dbReference type="ARBA" id="ARBA00022737"/>
    </source>
</evidence>
<dbReference type="PRINTS" id="PR00625">
    <property type="entry name" value="JDOMAIN"/>
</dbReference>
<evidence type="ECO:0000256" key="1">
    <source>
        <dbReference type="ARBA" id="ARBA00004514"/>
    </source>
</evidence>
<dbReference type="PANTHER" id="PTHR45885:SF1">
    <property type="entry name" value="CELL DIVISION CYCLE 5-LIKE PROTEIN"/>
    <property type="match status" value="1"/>
</dbReference>
<dbReference type="GO" id="GO:0005681">
    <property type="term" value="C:spliceosomal complex"/>
    <property type="evidence" value="ECO:0007669"/>
    <property type="project" value="UniProtKB-KW"/>
</dbReference>
<dbReference type="InterPro" id="IPR047242">
    <property type="entry name" value="CDC5L/Cef1"/>
</dbReference>
<evidence type="ECO:0000256" key="9">
    <source>
        <dbReference type="ARBA" id="ARBA00023242"/>
    </source>
</evidence>
<feature type="compositionally biased region" description="Basic and acidic residues" evidence="10">
    <location>
        <begin position="116"/>
        <end position="125"/>
    </location>
</feature>
<evidence type="ECO:0000256" key="4">
    <source>
        <dbReference type="ARBA" id="ARBA00022664"/>
    </source>
</evidence>
<evidence type="ECO:0000256" key="8">
    <source>
        <dbReference type="ARBA" id="ARBA00023187"/>
    </source>
</evidence>
<dbReference type="Proteomes" id="UP001162060">
    <property type="component" value="Unassembled WGS sequence"/>
</dbReference>
<evidence type="ECO:0000313" key="15">
    <source>
        <dbReference type="Proteomes" id="UP001162060"/>
    </source>
</evidence>
<dbReference type="InterPro" id="IPR001005">
    <property type="entry name" value="SANT/Myb"/>
</dbReference>
<feature type="domain" description="Myb-like" evidence="12">
    <location>
        <begin position="54"/>
        <end position="103"/>
    </location>
</feature>
<accession>A0AAV1UAU7</accession>
<dbReference type="CDD" id="cd11659">
    <property type="entry name" value="SANT_CDC5_II"/>
    <property type="match status" value="1"/>
</dbReference>
<dbReference type="PROSITE" id="PS50076">
    <property type="entry name" value="DNAJ_2"/>
    <property type="match status" value="1"/>
</dbReference>
<feature type="compositionally biased region" description="Basic and acidic residues" evidence="10">
    <location>
        <begin position="168"/>
        <end position="177"/>
    </location>
</feature>
<dbReference type="SMART" id="SM00271">
    <property type="entry name" value="DnaJ"/>
    <property type="match status" value="1"/>
</dbReference>
<evidence type="ECO:0000256" key="10">
    <source>
        <dbReference type="SAM" id="MobiDB-lite"/>
    </source>
</evidence>
<dbReference type="EMBL" id="CAKLBY020000173">
    <property type="protein sequence ID" value="CAK7931301.1"/>
    <property type="molecule type" value="Genomic_DNA"/>
</dbReference>
<dbReference type="InterPro" id="IPR017930">
    <property type="entry name" value="Myb_dom"/>
</dbReference>
<sequence length="461" mass="52388">MRTLIKGGGWKKNEDETLKKAVERYGTSKWARVASLLPRKSIKQCIARWYEWLHPTINLAEWSREEEEKLLHHAKLMPLQWQAIADIVGRTAAQCLYHYERLLDAAQKKNSVVVSDDPRRLRPGEIDPSQEGRLAWSDPVDVDEDKKEVLSDAQARLASTKGKKDKMKNHETQHEEARGLKVLPKKRDLEMAGLLSSSSSVDMKKRKIDRATKIPFEKKASARLCDVLEVKRFANKMDEKCDDVKQQKVDDGEVQFEQQYRNRTQTSSTFLFGQAYKNRNPVAITGKKNGNFFHATKSAGSTSNSGASKKESEACQGSKSPVDDFKLHPSNVRSNFTAPPTSFSPRVARSRIHRHSFDHGNWRGGFQSSGARSRASFLALKTECRTHYEVLGIDKTATSDQVKRSYQKLARVYHPDKSKVMSHADLFKDMTAAYSVLSDKSARDAYDIELMKKNSGNFYKN</sequence>
<dbReference type="GO" id="GO:0000974">
    <property type="term" value="C:Prp19 complex"/>
    <property type="evidence" value="ECO:0007669"/>
    <property type="project" value="InterPro"/>
</dbReference>
<dbReference type="SUPFAM" id="SSF46565">
    <property type="entry name" value="Chaperone J-domain"/>
    <property type="match status" value="1"/>
</dbReference>
<feature type="compositionally biased region" description="Polar residues" evidence="10">
    <location>
        <begin position="331"/>
        <end position="344"/>
    </location>
</feature>
<dbReference type="GO" id="GO:0005829">
    <property type="term" value="C:cytosol"/>
    <property type="evidence" value="ECO:0007669"/>
    <property type="project" value="UniProtKB-SubCell"/>
</dbReference>
<keyword evidence="5" id="KW-0747">Spliceosome</keyword>
<feature type="region of interest" description="Disordered" evidence="10">
    <location>
        <begin position="295"/>
        <end position="347"/>
    </location>
</feature>
<feature type="compositionally biased region" description="Polar residues" evidence="10">
    <location>
        <begin position="298"/>
        <end position="307"/>
    </location>
</feature>
<comment type="subcellular location">
    <subcellularLocation>
        <location evidence="1">Cytoplasm</location>
        <location evidence="1">Cytosol</location>
    </subcellularLocation>
</comment>
<dbReference type="Gene3D" id="1.10.10.60">
    <property type="entry name" value="Homeodomain-like"/>
    <property type="match status" value="2"/>
</dbReference>
<keyword evidence="7" id="KW-0238">DNA-binding</keyword>
<keyword evidence="8" id="KW-0508">mRNA splicing</keyword>
<dbReference type="GO" id="GO:0000398">
    <property type="term" value="P:mRNA splicing, via spliceosome"/>
    <property type="evidence" value="ECO:0007669"/>
    <property type="project" value="InterPro"/>
</dbReference>
<reference evidence="14" key="1">
    <citation type="submission" date="2024-01" db="EMBL/GenBank/DDBJ databases">
        <authorList>
            <person name="Webb A."/>
        </authorList>
    </citation>
    <scope>NUCLEOTIDE SEQUENCE</scope>
    <source>
        <strain evidence="14">Pm1</strain>
    </source>
</reference>
<feature type="domain" description="Myb-like" evidence="12">
    <location>
        <begin position="2"/>
        <end position="53"/>
    </location>
</feature>
<keyword evidence="4" id="KW-0507">mRNA processing</keyword>
<dbReference type="SMART" id="SM00717">
    <property type="entry name" value="SANT"/>
    <property type="match status" value="2"/>
</dbReference>
<dbReference type="Gene3D" id="1.10.287.110">
    <property type="entry name" value="DnaJ domain"/>
    <property type="match status" value="1"/>
</dbReference>
<dbReference type="GO" id="GO:0003677">
    <property type="term" value="F:DNA binding"/>
    <property type="evidence" value="ECO:0007669"/>
    <property type="project" value="UniProtKB-KW"/>
</dbReference>
<feature type="region of interest" description="Disordered" evidence="10">
    <location>
        <begin position="156"/>
        <end position="177"/>
    </location>
</feature>
<evidence type="ECO:0000313" key="14">
    <source>
        <dbReference type="EMBL" id="CAK7931301.1"/>
    </source>
</evidence>
<dbReference type="InterPro" id="IPR009057">
    <property type="entry name" value="Homeodomain-like_sf"/>
</dbReference>
<dbReference type="CDD" id="cd06257">
    <property type="entry name" value="DnaJ"/>
    <property type="match status" value="1"/>
</dbReference>
<evidence type="ECO:0000259" key="12">
    <source>
        <dbReference type="PROSITE" id="PS50090"/>
    </source>
</evidence>
<dbReference type="Pfam" id="PF00226">
    <property type="entry name" value="DnaJ"/>
    <property type="match status" value="1"/>
</dbReference>
<comment type="caution">
    <text evidence="14">The sequence shown here is derived from an EMBL/GenBank/DDBJ whole genome shotgun (WGS) entry which is preliminary data.</text>
</comment>
<dbReference type="PANTHER" id="PTHR45885">
    <property type="entry name" value="CELL DIVISION CYCLE 5-LIKE PROTEIN"/>
    <property type="match status" value="1"/>
</dbReference>
<evidence type="ECO:0000256" key="2">
    <source>
        <dbReference type="ARBA" id="ARBA00010506"/>
    </source>
</evidence>
<proteinExistence type="inferred from homology"/>
<evidence type="ECO:0000256" key="3">
    <source>
        <dbReference type="ARBA" id="ARBA00014469"/>
    </source>
</evidence>
<evidence type="ECO:0000259" key="11">
    <source>
        <dbReference type="PROSITE" id="PS50076"/>
    </source>
</evidence>
<keyword evidence="6" id="KW-0677">Repeat</keyword>
<feature type="domain" description="HTH myb-type" evidence="13">
    <location>
        <begin position="62"/>
        <end position="107"/>
    </location>
</feature>
<dbReference type="CDD" id="cd00167">
    <property type="entry name" value="SANT"/>
    <property type="match status" value="1"/>
</dbReference>
<protein>
    <recommendedName>
        <fullName evidence="3">DnaJ homolog subfamily C member 2</fullName>
    </recommendedName>
</protein>
<feature type="domain" description="J" evidence="11">
    <location>
        <begin position="386"/>
        <end position="450"/>
    </location>
</feature>
<dbReference type="InterPro" id="IPR047240">
    <property type="entry name" value="SANT_CDC5L_II"/>
</dbReference>
<dbReference type="Pfam" id="PF00249">
    <property type="entry name" value="Myb_DNA-binding"/>
    <property type="match status" value="2"/>
</dbReference>
<keyword evidence="9" id="KW-0539">Nucleus</keyword>
<dbReference type="InterPro" id="IPR001623">
    <property type="entry name" value="DnaJ_domain"/>
</dbReference>
<feature type="domain" description="HTH myb-type" evidence="13">
    <location>
        <begin position="1"/>
        <end position="57"/>
    </location>
</feature>
<organism evidence="14 15">
    <name type="scientific">Peronospora matthiolae</name>
    <dbReference type="NCBI Taxonomy" id="2874970"/>
    <lineage>
        <taxon>Eukaryota</taxon>
        <taxon>Sar</taxon>
        <taxon>Stramenopiles</taxon>
        <taxon>Oomycota</taxon>
        <taxon>Peronosporomycetes</taxon>
        <taxon>Peronosporales</taxon>
        <taxon>Peronosporaceae</taxon>
        <taxon>Peronospora</taxon>
    </lineage>
</organism>
<dbReference type="InterPro" id="IPR018253">
    <property type="entry name" value="DnaJ_domain_CS"/>
</dbReference>
<dbReference type="PROSITE" id="PS51294">
    <property type="entry name" value="HTH_MYB"/>
    <property type="match status" value="2"/>
</dbReference>
<dbReference type="InterPro" id="IPR036869">
    <property type="entry name" value="J_dom_sf"/>
</dbReference>
<evidence type="ECO:0000256" key="5">
    <source>
        <dbReference type="ARBA" id="ARBA00022728"/>
    </source>
</evidence>
<dbReference type="SUPFAM" id="SSF46689">
    <property type="entry name" value="Homeodomain-like"/>
    <property type="match status" value="1"/>
</dbReference>
<evidence type="ECO:0000256" key="7">
    <source>
        <dbReference type="ARBA" id="ARBA00023125"/>
    </source>
</evidence>
<dbReference type="PROSITE" id="PS50090">
    <property type="entry name" value="MYB_LIKE"/>
    <property type="match status" value="2"/>
</dbReference>
<gene>
    <name evidence="14" type="ORF">PM001_LOCUS16451</name>
</gene>
<comment type="similarity">
    <text evidence="2">Belongs to the CEF1 family.</text>
</comment>
<feature type="region of interest" description="Disordered" evidence="10">
    <location>
        <begin position="113"/>
        <end position="138"/>
    </location>
</feature>